<dbReference type="AlphaFoldDB" id="A0A7D3VXF6"/>
<reference evidence="2 3" key="1">
    <citation type="submission" date="2020-05" db="EMBL/GenBank/DDBJ databases">
        <title>Actinomadura verrucosospora NRRL-B18236 (PFL_A860) Genome sequencing and assembly.</title>
        <authorList>
            <person name="Samborskyy M."/>
        </authorList>
    </citation>
    <scope>NUCLEOTIDE SEQUENCE [LARGE SCALE GENOMIC DNA]</scope>
    <source>
        <strain evidence="2 3">NRRL:B18236</strain>
    </source>
</reference>
<name>A0A7D3VXF6_ACTVE</name>
<evidence type="ECO:0000313" key="3">
    <source>
        <dbReference type="Proteomes" id="UP000501240"/>
    </source>
</evidence>
<feature type="region of interest" description="Disordered" evidence="1">
    <location>
        <begin position="31"/>
        <end position="52"/>
    </location>
</feature>
<proteinExistence type="predicted"/>
<protein>
    <submittedName>
        <fullName evidence="2">Uncharacterized protein</fullName>
    </submittedName>
</protein>
<dbReference type="EMBL" id="CP053892">
    <property type="protein sequence ID" value="QKG21192.1"/>
    <property type="molecule type" value="Genomic_DNA"/>
</dbReference>
<keyword evidence="3" id="KW-1185">Reference proteome</keyword>
<evidence type="ECO:0000256" key="1">
    <source>
        <dbReference type="SAM" id="MobiDB-lite"/>
    </source>
</evidence>
<dbReference type="Proteomes" id="UP000501240">
    <property type="component" value="Chromosome"/>
</dbReference>
<accession>A0A7D3VXF6</accession>
<sequence>MVGAEQKVAAAYKDCTDVGLGAAAVAPVGDGQRLGRGKGSSHGTFLMLGVGT</sequence>
<gene>
    <name evidence="2" type="ORF">ACTIVE_2830</name>
</gene>
<evidence type="ECO:0000313" key="2">
    <source>
        <dbReference type="EMBL" id="QKG21192.1"/>
    </source>
</evidence>
<organism evidence="2 3">
    <name type="scientific">Actinomadura verrucosospora</name>
    <dbReference type="NCBI Taxonomy" id="46165"/>
    <lineage>
        <taxon>Bacteria</taxon>
        <taxon>Bacillati</taxon>
        <taxon>Actinomycetota</taxon>
        <taxon>Actinomycetes</taxon>
        <taxon>Streptosporangiales</taxon>
        <taxon>Thermomonosporaceae</taxon>
        <taxon>Actinomadura</taxon>
    </lineage>
</organism>